<keyword evidence="6" id="KW-0378">Hydrolase</keyword>
<dbReference type="Pfam" id="PF13359">
    <property type="entry name" value="DDE_Tnp_4"/>
    <property type="match status" value="1"/>
</dbReference>
<dbReference type="OrthoDB" id="6581538at2759"/>
<proteinExistence type="inferred from homology"/>
<reference evidence="10" key="1">
    <citation type="submission" date="2025-08" db="UniProtKB">
        <authorList>
            <consortium name="RefSeq"/>
        </authorList>
    </citation>
    <scope>IDENTIFICATION</scope>
    <source>
        <tissue evidence="10">Whole body</tissue>
    </source>
</reference>
<gene>
    <name evidence="10" type="primary">LOC112454949</name>
</gene>
<accession>A0A6J1PSZ1</accession>
<dbReference type="PANTHER" id="PTHR22930">
    <property type="match status" value="1"/>
</dbReference>
<evidence type="ECO:0000313" key="10">
    <source>
        <dbReference type="RefSeq" id="XP_024872371.1"/>
    </source>
</evidence>
<keyword evidence="9" id="KW-1185">Reference proteome</keyword>
<evidence type="ECO:0000256" key="6">
    <source>
        <dbReference type="ARBA" id="ARBA00022801"/>
    </source>
</evidence>
<evidence type="ECO:0000256" key="5">
    <source>
        <dbReference type="ARBA" id="ARBA00022723"/>
    </source>
</evidence>
<dbReference type="AlphaFoldDB" id="A0A6J1PSZ1"/>
<dbReference type="PANTHER" id="PTHR22930:SF250">
    <property type="entry name" value="NUCLEASE HARBI1-LIKE PROTEIN"/>
    <property type="match status" value="1"/>
</dbReference>
<dbReference type="InterPro" id="IPR045249">
    <property type="entry name" value="HARBI1-like"/>
</dbReference>
<dbReference type="RefSeq" id="XP_024872371.1">
    <property type="nucleotide sequence ID" value="XM_025016603.1"/>
</dbReference>
<dbReference type="Proteomes" id="UP000504618">
    <property type="component" value="Unplaced"/>
</dbReference>
<evidence type="ECO:0000256" key="3">
    <source>
        <dbReference type="ARBA" id="ARBA00006958"/>
    </source>
</evidence>
<protein>
    <submittedName>
        <fullName evidence="10">Nuclease HARBI1</fullName>
    </submittedName>
</protein>
<feature type="non-terminal residue" evidence="10">
    <location>
        <position position="1"/>
    </location>
</feature>
<organism evidence="9 10">
    <name type="scientific">Temnothorax curvispinosus</name>
    <dbReference type="NCBI Taxonomy" id="300111"/>
    <lineage>
        <taxon>Eukaryota</taxon>
        <taxon>Metazoa</taxon>
        <taxon>Ecdysozoa</taxon>
        <taxon>Arthropoda</taxon>
        <taxon>Hexapoda</taxon>
        <taxon>Insecta</taxon>
        <taxon>Pterygota</taxon>
        <taxon>Neoptera</taxon>
        <taxon>Endopterygota</taxon>
        <taxon>Hymenoptera</taxon>
        <taxon>Apocrita</taxon>
        <taxon>Aculeata</taxon>
        <taxon>Formicoidea</taxon>
        <taxon>Formicidae</taxon>
        <taxon>Myrmicinae</taxon>
        <taxon>Temnothorax</taxon>
    </lineage>
</organism>
<evidence type="ECO:0000256" key="4">
    <source>
        <dbReference type="ARBA" id="ARBA00022722"/>
    </source>
</evidence>
<name>A0A6J1PSZ1_9HYME</name>
<keyword evidence="4" id="KW-0540">Nuclease</keyword>
<dbReference type="InterPro" id="IPR027806">
    <property type="entry name" value="HARBI1_dom"/>
</dbReference>
<dbReference type="GO" id="GO:0016787">
    <property type="term" value="F:hydrolase activity"/>
    <property type="evidence" value="ECO:0007669"/>
    <property type="project" value="UniProtKB-KW"/>
</dbReference>
<keyword evidence="5" id="KW-0479">Metal-binding</keyword>
<evidence type="ECO:0000256" key="7">
    <source>
        <dbReference type="ARBA" id="ARBA00023242"/>
    </source>
</evidence>
<comment type="similarity">
    <text evidence="3">Belongs to the HARBI1 family.</text>
</comment>
<evidence type="ECO:0000259" key="8">
    <source>
        <dbReference type="Pfam" id="PF13359"/>
    </source>
</evidence>
<evidence type="ECO:0000256" key="2">
    <source>
        <dbReference type="ARBA" id="ARBA00004123"/>
    </source>
</evidence>
<sequence length="376" mass="43975">IILMAGEFLGWDLIHLEHRVGRFERRIDRQNWRELHDPFDLHETEFIKLYRVTPEIVMEVTDALRERLEYRRVDALIPELQVLTALRFYAVGCYQGSIAEQWDIAISQPSVSRCLRRVTDAINAILLRRWVKFPMTDVDRHRAREKFADAPQPFIGAIGAIDCTYINIKGPIVHEEAYVNHWGDHTLNVQVIGDPDLKILNVNARFPGARHDAYIWSNSPVRRVMQRKFDNGERNTWLIGDDGYTLEPWLMTPLKHEVPNTPRFRYNDDLCSARSCVERLFGVWKAVFRCLSAQRRLMYEPGVAGRIVNACAVLQNMRIAHRVQDVDFDDIDVENFHHNNRRNIAVEEDDRGQAYQGRALALRIQERFIARQYGIM</sequence>
<dbReference type="GO" id="GO:0004518">
    <property type="term" value="F:nuclease activity"/>
    <property type="evidence" value="ECO:0007669"/>
    <property type="project" value="UniProtKB-KW"/>
</dbReference>
<keyword evidence="7" id="KW-0539">Nucleus</keyword>
<feature type="domain" description="DDE Tnp4" evidence="8">
    <location>
        <begin position="161"/>
        <end position="316"/>
    </location>
</feature>
<dbReference type="GO" id="GO:0046872">
    <property type="term" value="F:metal ion binding"/>
    <property type="evidence" value="ECO:0007669"/>
    <property type="project" value="UniProtKB-KW"/>
</dbReference>
<comment type="subcellular location">
    <subcellularLocation>
        <location evidence="2">Nucleus</location>
    </subcellularLocation>
</comment>
<evidence type="ECO:0000256" key="1">
    <source>
        <dbReference type="ARBA" id="ARBA00001968"/>
    </source>
</evidence>
<comment type="cofactor">
    <cofactor evidence="1">
        <name>a divalent metal cation</name>
        <dbReference type="ChEBI" id="CHEBI:60240"/>
    </cofactor>
</comment>
<evidence type="ECO:0000313" key="9">
    <source>
        <dbReference type="Proteomes" id="UP000504618"/>
    </source>
</evidence>
<dbReference type="GeneID" id="112454949"/>
<dbReference type="GO" id="GO:0005634">
    <property type="term" value="C:nucleus"/>
    <property type="evidence" value="ECO:0007669"/>
    <property type="project" value="UniProtKB-SubCell"/>
</dbReference>